<dbReference type="AlphaFoldDB" id="D4YU47"/>
<feature type="domain" description="EamA" evidence="8">
    <location>
        <begin position="175"/>
        <end position="304"/>
    </location>
</feature>
<accession>D4YU47</accession>
<feature type="domain" description="EamA" evidence="8">
    <location>
        <begin position="21"/>
        <end position="160"/>
    </location>
</feature>
<proteinExistence type="inferred from homology"/>
<keyword evidence="4 7" id="KW-0812">Transmembrane</keyword>
<evidence type="ECO:0000256" key="6">
    <source>
        <dbReference type="ARBA" id="ARBA00023136"/>
    </source>
</evidence>
<dbReference type="SUPFAM" id="SSF103481">
    <property type="entry name" value="Multidrug resistance efflux transporter EmrE"/>
    <property type="match status" value="2"/>
</dbReference>
<name>D4YU47_9LACO</name>
<gene>
    <name evidence="9" type="ORF">HMPREF0493_1058</name>
</gene>
<dbReference type="PANTHER" id="PTHR32322">
    <property type="entry name" value="INNER MEMBRANE TRANSPORTER"/>
    <property type="match status" value="1"/>
</dbReference>
<dbReference type="Proteomes" id="UP000004069">
    <property type="component" value="Unassembled WGS sequence"/>
</dbReference>
<comment type="caution">
    <text evidence="9">The sequence shown here is derived from an EMBL/GenBank/DDBJ whole genome shotgun (WGS) entry which is preliminary data.</text>
</comment>
<feature type="transmembrane region" description="Helical" evidence="7">
    <location>
        <begin position="232"/>
        <end position="251"/>
    </location>
</feature>
<evidence type="ECO:0000313" key="9">
    <source>
        <dbReference type="EMBL" id="EFG55301.1"/>
    </source>
</evidence>
<dbReference type="GO" id="GO:0005886">
    <property type="term" value="C:plasma membrane"/>
    <property type="evidence" value="ECO:0007669"/>
    <property type="project" value="UniProtKB-SubCell"/>
</dbReference>
<dbReference type="PANTHER" id="PTHR32322:SF18">
    <property type="entry name" value="S-ADENOSYLMETHIONINE_S-ADENOSYLHOMOCYSTEINE TRANSPORTER"/>
    <property type="match status" value="1"/>
</dbReference>
<protein>
    <submittedName>
        <fullName evidence="9">Putative membrane protein</fullName>
    </submittedName>
</protein>
<organism evidence="9 10">
    <name type="scientific">Lactobacillus amylolyticus DSM 11664</name>
    <dbReference type="NCBI Taxonomy" id="585524"/>
    <lineage>
        <taxon>Bacteria</taxon>
        <taxon>Bacillati</taxon>
        <taxon>Bacillota</taxon>
        <taxon>Bacilli</taxon>
        <taxon>Lactobacillales</taxon>
        <taxon>Lactobacillaceae</taxon>
        <taxon>Lactobacillus</taxon>
    </lineage>
</organism>
<evidence type="ECO:0000256" key="3">
    <source>
        <dbReference type="ARBA" id="ARBA00022475"/>
    </source>
</evidence>
<evidence type="ECO:0000256" key="2">
    <source>
        <dbReference type="ARBA" id="ARBA00007362"/>
    </source>
</evidence>
<dbReference type="InterPro" id="IPR000620">
    <property type="entry name" value="EamA_dom"/>
</dbReference>
<evidence type="ECO:0000256" key="5">
    <source>
        <dbReference type="ARBA" id="ARBA00022989"/>
    </source>
</evidence>
<feature type="transmembrane region" description="Helical" evidence="7">
    <location>
        <begin position="263"/>
        <end position="285"/>
    </location>
</feature>
<evidence type="ECO:0000313" key="10">
    <source>
        <dbReference type="Proteomes" id="UP000004069"/>
    </source>
</evidence>
<feature type="transmembrane region" description="Helical" evidence="7">
    <location>
        <begin position="115"/>
        <end position="135"/>
    </location>
</feature>
<evidence type="ECO:0000256" key="4">
    <source>
        <dbReference type="ARBA" id="ARBA00022692"/>
    </source>
</evidence>
<sequence>MIIIVEKQGRNCMVTQKQRRLWAFLAALACVMWGISGLFAKALFNISPEITPMWLSQIRMVTSGIVLIILAGIVGQKPFGTMKNKHDAWVIIAYGIFGLLPVQLFYFIVVQKANASIATILQFVGPFFVMGYLAITHKQVMRKLDVVAAICAFIGVVLLATHGNFNHFAITPDVLFWGLLSAVGVATNTLIPISVLKRVSSLVVTGWGLISAGICLMIVHPQMPKISSDPRVWFYTAAVIIIGTIIPFQLMTNSLRFIKASTASLLDAFEPFSATVGSVLVFGLVMMPMDWVGSILVVLSAMALNISPKKKDKNKIHQ</sequence>
<feature type="transmembrane region" description="Helical" evidence="7">
    <location>
        <begin position="56"/>
        <end position="76"/>
    </location>
</feature>
<comment type="subcellular location">
    <subcellularLocation>
        <location evidence="1">Cell membrane</location>
        <topology evidence="1">Multi-pass membrane protein</topology>
    </subcellularLocation>
</comment>
<reference evidence="9 10" key="1">
    <citation type="submission" date="2010-04" db="EMBL/GenBank/DDBJ databases">
        <authorList>
            <person name="Muzny D."/>
            <person name="Qin X."/>
            <person name="Deng J."/>
            <person name="Jiang H."/>
            <person name="Liu Y."/>
            <person name="Qu J."/>
            <person name="Song X.-Z."/>
            <person name="Zhang L."/>
            <person name="Thornton R."/>
            <person name="Coyle M."/>
            <person name="Francisco L."/>
            <person name="Jackson L."/>
            <person name="Javaid M."/>
            <person name="Korchina V."/>
            <person name="Kovar C."/>
            <person name="Mata R."/>
            <person name="Mathew T."/>
            <person name="Ngo R."/>
            <person name="Nguyen L."/>
            <person name="Nguyen N."/>
            <person name="Okwuonu G."/>
            <person name="Ongeri F."/>
            <person name="Pham C."/>
            <person name="Simmons D."/>
            <person name="Wilczek-Boney K."/>
            <person name="Hale W."/>
            <person name="Jakkamsetti A."/>
            <person name="Pham P."/>
            <person name="Ruth R."/>
            <person name="San Lucas F."/>
            <person name="Warren J."/>
            <person name="Zhang J."/>
            <person name="Zhao Z."/>
            <person name="Zhou C."/>
            <person name="Zhu D."/>
            <person name="Lee S."/>
            <person name="Bess C."/>
            <person name="Blankenburg K."/>
            <person name="Forbes L."/>
            <person name="Fu Q."/>
            <person name="Gubbala S."/>
            <person name="Hirani K."/>
            <person name="Jayaseelan J.C."/>
            <person name="Lara F."/>
            <person name="Munidasa M."/>
            <person name="Palculict T."/>
            <person name="Patil S."/>
            <person name="Pu L.-L."/>
            <person name="Saada N."/>
            <person name="Tang L."/>
            <person name="Weissenberger G."/>
            <person name="Zhu Y."/>
            <person name="Hemphill L."/>
            <person name="Shang Y."/>
            <person name="Youmans B."/>
            <person name="Ayvaz T."/>
            <person name="Ross M."/>
            <person name="Santibanez J."/>
            <person name="Aqrawi P."/>
            <person name="Gross S."/>
            <person name="Joshi V."/>
            <person name="Fowler G."/>
            <person name="Nazareth L."/>
            <person name="Reid J."/>
            <person name="Worley K."/>
            <person name="Petrosino J."/>
            <person name="Highlander S."/>
            <person name="Gibbs R."/>
        </authorList>
    </citation>
    <scope>NUCLEOTIDE SEQUENCE [LARGE SCALE GENOMIC DNA]</scope>
    <source>
        <strain evidence="9 10">DSM 11664</strain>
    </source>
</reference>
<keyword evidence="3" id="KW-1003">Cell membrane</keyword>
<keyword evidence="10" id="KW-1185">Reference proteome</keyword>
<dbReference type="Pfam" id="PF00892">
    <property type="entry name" value="EamA"/>
    <property type="match status" value="2"/>
</dbReference>
<feature type="transmembrane region" description="Helical" evidence="7">
    <location>
        <begin position="174"/>
        <end position="195"/>
    </location>
</feature>
<dbReference type="InterPro" id="IPR050638">
    <property type="entry name" value="AA-Vitamin_Transporters"/>
</dbReference>
<keyword evidence="6 7" id="KW-0472">Membrane</keyword>
<comment type="similarity">
    <text evidence="2">Belongs to the EamA transporter family.</text>
</comment>
<feature type="transmembrane region" description="Helical" evidence="7">
    <location>
        <begin position="291"/>
        <end position="308"/>
    </location>
</feature>
<dbReference type="eggNOG" id="COG0697">
    <property type="taxonomic scope" value="Bacteria"/>
</dbReference>
<feature type="transmembrane region" description="Helical" evidence="7">
    <location>
        <begin position="144"/>
        <end position="162"/>
    </location>
</feature>
<dbReference type="EMBL" id="ADNY01000039">
    <property type="protein sequence ID" value="EFG55301.1"/>
    <property type="molecule type" value="Genomic_DNA"/>
</dbReference>
<feature type="transmembrane region" description="Helical" evidence="7">
    <location>
        <begin position="21"/>
        <end position="44"/>
    </location>
</feature>
<evidence type="ECO:0000259" key="8">
    <source>
        <dbReference type="Pfam" id="PF00892"/>
    </source>
</evidence>
<keyword evidence="5 7" id="KW-1133">Transmembrane helix</keyword>
<dbReference type="InterPro" id="IPR037185">
    <property type="entry name" value="EmrE-like"/>
</dbReference>
<feature type="transmembrane region" description="Helical" evidence="7">
    <location>
        <begin position="88"/>
        <end position="109"/>
    </location>
</feature>
<evidence type="ECO:0000256" key="7">
    <source>
        <dbReference type="SAM" id="Phobius"/>
    </source>
</evidence>
<dbReference type="STRING" id="83683.B1745_06820"/>
<feature type="transmembrane region" description="Helical" evidence="7">
    <location>
        <begin position="202"/>
        <end position="220"/>
    </location>
</feature>
<evidence type="ECO:0000256" key="1">
    <source>
        <dbReference type="ARBA" id="ARBA00004651"/>
    </source>
</evidence>